<feature type="region of interest" description="Disordered" evidence="1">
    <location>
        <begin position="248"/>
        <end position="369"/>
    </location>
</feature>
<reference evidence="2" key="1">
    <citation type="submission" date="2022-07" db="EMBL/GenBank/DDBJ databases">
        <title>The genome of Lyophyllum shimeji provides insight into the initial evolution of ectomycorrhizal fungal genome.</title>
        <authorList>
            <person name="Kobayashi Y."/>
            <person name="Shibata T."/>
            <person name="Hirakawa H."/>
            <person name="Shigenobu S."/>
            <person name="Nishiyama T."/>
            <person name="Yamada A."/>
            <person name="Hasebe M."/>
            <person name="Kawaguchi M."/>
        </authorList>
    </citation>
    <scope>NUCLEOTIDE SEQUENCE</scope>
    <source>
        <strain evidence="2">AT787</strain>
    </source>
</reference>
<feature type="compositionally biased region" description="Polar residues" evidence="1">
    <location>
        <begin position="28"/>
        <end position="37"/>
    </location>
</feature>
<dbReference type="EMBL" id="BRPK01000007">
    <property type="protein sequence ID" value="GLB39708.1"/>
    <property type="molecule type" value="Genomic_DNA"/>
</dbReference>
<feature type="region of interest" description="Disordered" evidence="1">
    <location>
        <begin position="28"/>
        <end position="118"/>
    </location>
</feature>
<feature type="compositionally biased region" description="Acidic residues" evidence="1">
    <location>
        <begin position="273"/>
        <end position="282"/>
    </location>
</feature>
<evidence type="ECO:0000313" key="2">
    <source>
        <dbReference type="EMBL" id="GLB39708.1"/>
    </source>
</evidence>
<dbReference type="Proteomes" id="UP001063166">
    <property type="component" value="Unassembled WGS sequence"/>
</dbReference>
<feature type="compositionally biased region" description="Low complexity" evidence="1">
    <location>
        <begin position="345"/>
        <end position="365"/>
    </location>
</feature>
<gene>
    <name evidence="2" type="ORF">LshimejAT787_0702180</name>
</gene>
<evidence type="ECO:0000313" key="3">
    <source>
        <dbReference type="Proteomes" id="UP001063166"/>
    </source>
</evidence>
<feature type="compositionally biased region" description="Acidic residues" evidence="1">
    <location>
        <begin position="335"/>
        <end position="344"/>
    </location>
</feature>
<proteinExistence type="predicted"/>
<protein>
    <submittedName>
        <fullName evidence="2">Uncharacterized protein</fullName>
    </submittedName>
</protein>
<accession>A0A9P3PQG5</accession>
<evidence type="ECO:0000256" key="1">
    <source>
        <dbReference type="SAM" id="MobiDB-lite"/>
    </source>
</evidence>
<organism evidence="2 3">
    <name type="scientific">Lyophyllum shimeji</name>
    <name type="common">Hon-shimeji</name>
    <name type="synonym">Tricholoma shimeji</name>
    <dbReference type="NCBI Taxonomy" id="47721"/>
    <lineage>
        <taxon>Eukaryota</taxon>
        <taxon>Fungi</taxon>
        <taxon>Dikarya</taxon>
        <taxon>Basidiomycota</taxon>
        <taxon>Agaricomycotina</taxon>
        <taxon>Agaricomycetes</taxon>
        <taxon>Agaricomycetidae</taxon>
        <taxon>Agaricales</taxon>
        <taxon>Tricholomatineae</taxon>
        <taxon>Lyophyllaceae</taxon>
        <taxon>Lyophyllum</taxon>
    </lineage>
</organism>
<sequence length="699" mass="74077">MPPKPKNGKQKADPRSQTRVVERLQTALASAFSSGPPSSIKVPRGASKRKPALSEPGSDIEILDGPASPSPTKKKRGLPSRGTSSLQVPERKAIVASHLEQLGGPAAGTRDDSVSAARATIRQKAGSALPGLASPDAPTLVYIFLLAPTASIDIASYSAALAAAFGDRRTAEPMPAAHSPSGRPIRTRIKSEKAKLAEQSAAEQAAAEPIKKRKSLVEVRSEAQVARQRWEASQASAYSFSCYSGRSCPLSASKEKSEAPPADAAVRLATPAADDDSDDDLPDVAAMFSSSPATHHSKALRLPVSDDEEEGSVAPGTPPRNRNPFIDAEARDPDDAASDVEEGSEAASADESSDAHSQAAANASAPDEDAHEAALLAMASGAVDESSVMQPHLWHPEMVRDAFYDVAPFNNGGNQVDSMTMRVPVEALAAAMPREHIAYLAAGLAFERADRFVNTARIDPNELVVESGRLKLADSKRQVICVMMGIVTESFLFHPVLSGSQRSQTNTHKLTIAPAQQEMRRDTSVWGLLFDFPEPVIMGPSGDLGFSFSTYGEDKAPRALQGGSKRGDSAPATPQKTSKYAVQIKSPSVSKSTSTSVNPIAYEDTIPVYDGRPTEDAKGFLFTDADFQALPKWRRFEGNRSEIPVDSVVAVGYTVGTYGSLGSANARYLSSNIQFAIVFSTPASAVPTSQSKKARGLRT</sequence>
<comment type="caution">
    <text evidence="2">The sequence shown here is derived from an EMBL/GenBank/DDBJ whole genome shotgun (WGS) entry which is preliminary data.</text>
</comment>
<feature type="region of interest" description="Disordered" evidence="1">
    <location>
        <begin position="557"/>
        <end position="580"/>
    </location>
</feature>
<name>A0A9P3PQG5_LYOSH</name>
<keyword evidence="3" id="KW-1185">Reference proteome</keyword>
<dbReference type="OrthoDB" id="3069426at2759"/>
<dbReference type="AlphaFoldDB" id="A0A9P3PQG5"/>